<dbReference type="EMBL" id="WLYX01000001">
    <property type="protein sequence ID" value="MTD33601.1"/>
    <property type="molecule type" value="Genomic_DNA"/>
</dbReference>
<organism evidence="1 2">
    <name type="scientific">Paludibacterium denitrificans</name>
    <dbReference type="NCBI Taxonomy" id="2675226"/>
    <lineage>
        <taxon>Bacteria</taxon>
        <taxon>Pseudomonadati</taxon>
        <taxon>Pseudomonadota</taxon>
        <taxon>Betaproteobacteria</taxon>
        <taxon>Neisseriales</taxon>
        <taxon>Chromobacteriaceae</taxon>
        <taxon>Paludibacterium</taxon>
    </lineage>
</organism>
<comment type="caution">
    <text evidence="1">The sequence shown here is derived from an EMBL/GenBank/DDBJ whole genome shotgun (WGS) entry which is preliminary data.</text>
</comment>
<dbReference type="Proteomes" id="UP000446658">
    <property type="component" value="Unassembled WGS sequence"/>
</dbReference>
<keyword evidence="2" id="KW-1185">Reference proteome</keyword>
<dbReference type="AlphaFoldDB" id="A0A844GEA5"/>
<sequence length="132" mass="14467">MAQKAMEKKLANVGQAATGARRESFARKLLQEKLRVPVVIFNHCFAAGEAGLVFDLPTQQGYELSAVFKLDGAVSERYNDPTGMHTRVQQADRLFHERLQVCADAGPSINARYVKESAVQTLAASTGCVIER</sequence>
<protein>
    <submittedName>
        <fullName evidence="1">Uncharacterized protein</fullName>
    </submittedName>
</protein>
<reference evidence="1 2" key="1">
    <citation type="submission" date="2019-11" db="EMBL/GenBank/DDBJ databases">
        <title>Draft genome sequence of Paludibacterium sp. dN18-1.</title>
        <authorList>
            <person name="Im W.-T."/>
        </authorList>
    </citation>
    <scope>NUCLEOTIDE SEQUENCE [LARGE SCALE GENOMIC DNA]</scope>
    <source>
        <strain evidence="2">dN 18-1</strain>
    </source>
</reference>
<dbReference type="RefSeq" id="WP_230370650.1">
    <property type="nucleotide sequence ID" value="NZ_WLYX01000001.1"/>
</dbReference>
<evidence type="ECO:0000313" key="1">
    <source>
        <dbReference type="EMBL" id="MTD33601.1"/>
    </source>
</evidence>
<accession>A0A844GEA5</accession>
<name>A0A844GEA5_9NEIS</name>
<proteinExistence type="predicted"/>
<evidence type="ECO:0000313" key="2">
    <source>
        <dbReference type="Proteomes" id="UP000446658"/>
    </source>
</evidence>
<gene>
    <name evidence="1" type="ORF">GKE73_12815</name>
</gene>